<evidence type="ECO:0000256" key="5">
    <source>
        <dbReference type="ARBA" id="ARBA00023157"/>
    </source>
</evidence>
<comment type="caution">
    <text evidence="7">Lacks conserved residue(s) required for the propagation of feature annotation.</text>
</comment>
<evidence type="ECO:0000256" key="6">
    <source>
        <dbReference type="ARBA" id="ARBA00023180"/>
    </source>
</evidence>
<dbReference type="SMART" id="SM00179">
    <property type="entry name" value="EGF_CA"/>
    <property type="match status" value="2"/>
</dbReference>
<dbReference type="InterPro" id="IPR051586">
    <property type="entry name" value="PKC-binding_NELL"/>
</dbReference>
<dbReference type="Gene3D" id="2.60.120.200">
    <property type="match status" value="1"/>
</dbReference>
<dbReference type="CDD" id="cd00054">
    <property type="entry name" value="EGF_CA"/>
    <property type="match status" value="2"/>
</dbReference>
<dbReference type="GO" id="GO:0005509">
    <property type="term" value="F:calcium ion binding"/>
    <property type="evidence" value="ECO:0007669"/>
    <property type="project" value="InterPro"/>
</dbReference>
<evidence type="ECO:0000256" key="3">
    <source>
        <dbReference type="ARBA" id="ARBA00022737"/>
    </source>
</evidence>
<dbReference type="SMART" id="SM00282">
    <property type="entry name" value="LamG"/>
    <property type="match status" value="1"/>
</dbReference>
<keyword evidence="8" id="KW-0418">Kinase</keyword>
<dbReference type="InterPro" id="IPR001791">
    <property type="entry name" value="Laminin_G"/>
</dbReference>
<dbReference type="SUPFAM" id="SSF57196">
    <property type="entry name" value="EGF/Laminin"/>
    <property type="match status" value="2"/>
</dbReference>
<keyword evidence="8" id="KW-0808">Transferase</keyword>
<dbReference type="InterPro" id="IPR048287">
    <property type="entry name" value="TSPN-like_N"/>
</dbReference>
<dbReference type="GO" id="GO:0005615">
    <property type="term" value="C:extracellular space"/>
    <property type="evidence" value="ECO:0007669"/>
    <property type="project" value="TreeGrafter"/>
</dbReference>
<dbReference type="InterPro" id="IPR024731">
    <property type="entry name" value="NELL2-like_EGF"/>
</dbReference>
<dbReference type="CDD" id="cd00110">
    <property type="entry name" value="LamG"/>
    <property type="match status" value="1"/>
</dbReference>
<dbReference type="Pfam" id="PF00093">
    <property type="entry name" value="VWC"/>
    <property type="match status" value="2"/>
</dbReference>
<dbReference type="PROSITE" id="PS01187">
    <property type="entry name" value="EGF_CA"/>
    <property type="match status" value="1"/>
</dbReference>
<dbReference type="InterPro" id="IPR001881">
    <property type="entry name" value="EGF-like_Ca-bd_dom"/>
</dbReference>
<dbReference type="EMBL" id="JH815965">
    <property type="protein sequence ID" value="EKC19366.1"/>
    <property type="molecule type" value="Genomic_DNA"/>
</dbReference>
<evidence type="ECO:0000256" key="4">
    <source>
        <dbReference type="ARBA" id="ARBA00022837"/>
    </source>
</evidence>
<proteinExistence type="predicted"/>
<dbReference type="InterPro" id="IPR001007">
    <property type="entry name" value="VWF_dom"/>
</dbReference>
<dbReference type="PROSITE" id="PS50184">
    <property type="entry name" value="VWFC_2"/>
    <property type="match status" value="2"/>
</dbReference>
<dbReference type="Gene3D" id="2.10.70.10">
    <property type="entry name" value="Complement Module, domain 1"/>
    <property type="match status" value="1"/>
</dbReference>
<keyword evidence="2" id="KW-0732">Signal</keyword>
<dbReference type="PROSITE" id="PS50026">
    <property type="entry name" value="EGF_3"/>
    <property type="match status" value="2"/>
</dbReference>
<name>K1QCW6_MAGGI</name>
<dbReference type="Pfam" id="PF12947">
    <property type="entry name" value="EGF_3"/>
    <property type="match status" value="1"/>
</dbReference>
<protein>
    <submittedName>
        <fullName evidence="8">Kinase C-binding protein NELL1</fullName>
    </submittedName>
</protein>
<keyword evidence="6" id="KW-0325">Glycoprotein</keyword>
<dbReference type="Pfam" id="PF07645">
    <property type="entry name" value="EGF_CA"/>
    <property type="match status" value="1"/>
</dbReference>
<dbReference type="AlphaFoldDB" id="K1QCW6"/>
<dbReference type="SMART" id="SM00181">
    <property type="entry name" value="EGF"/>
    <property type="match status" value="2"/>
</dbReference>
<dbReference type="InterPro" id="IPR000152">
    <property type="entry name" value="EGF-type_Asp/Asn_hydroxyl_site"/>
</dbReference>
<dbReference type="Pfam" id="PF13385">
    <property type="entry name" value="Laminin_G_3"/>
    <property type="match status" value="1"/>
</dbReference>
<reference evidence="8" key="1">
    <citation type="journal article" date="2012" name="Nature">
        <title>The oyster genome reveals stress adaptation and complexity of shell formation.</title>
        <authorList>
            <person name="Zhang G."/>
            <person name="Fang X."/>
            <person name="Guo X."/>
            <person name="Li L."/>
            <person name="Luo R."/>
            <person name="Xu F."/>
            <person name="Yang P."/>
            <person name="Zhang L."/>
            <person name="Wang X."/>
            <person name="Qi H."/>
            <person name="Xiong Z."/>
            <person name="Que H."/>
            <person name="Xie Y."/>
            <person name="Holland P.W."/>
            <person name="Paps J."/>
            <person name="Zhu Y."/>
            <person name="Wu F."/>
            <person name="Chen Y."/>
            <person name="Wang J."/>
            <person name="Peng C."/>
            <person name="Meng J."/>
            <person name="Yang L."/>
            <person name="Liu J."/>
            <person name="Wen B."/>
            <person name="Zhang N."/>
            <person name="Huang Z."/>
            <person name="Zhu Q."/>
            <person name="Feng Y."/>
            <person name="Mount A."/>
            <person name="Hedgecock D."/>
            <person name="Xu Z."/>
            <person name="Liu Y."/>
            <person name="Domazet-Loso T."/>
            <person name="Du Y."/>
            <person name="Sun X."/>
            <person name="Zhang S."/>
            <person name="Liu B."/>
            <person name="Cheng P."/>
            <person name="Jiang X."/>
            <person name="Li J."/>
            <person name="Fan D."/>
            <person name="Wang W."/>
            <person name="Fu W."/>
            <person name="Wang T."/>
            <person name="Wang B."/>
            <person name="Zhang J."/>
            <person name="Peng Z."/>
            <person name="Li Y."/>
            <person name="Li N."/>
            <person name="Wang J."/>
            <person name="Chen M."/>
            <person name="He Y."/>
            <person name="Tan F."/>
            <person name="Song X."/>
            <person name="Zheng Q."/>
            <person name="Huang R."/>
            <person name="Yang H."/>
            <person name="Du X."/>
            <person name="Chen L."/>
            <person name="Yang M."/>
            <person name="Gaffney P.M."/>
            <person name="Wang S."/>
            <person name="Luo L."/>
            <person name="She Z."/>
            <person name="Ming Y."/>
            <person name="Huang W."/>
            <person name="Zhang S."/>
            <person name="Huang B."/>
            <person name="Zhang Y."/>
            <person name="Qu T."/>
            <person name="Ni P."/>
            <person name="Miao G."/>
            <person name="Wang J."/>
            <person name="Wang Q."/>
            <person name="Steinberg C.E."/>
            <person name="Wang H."/>
            <person name="Li N."/>
            <person name="Qian L."/>
            <person name="Zhang G."/>
            <person name="Li Y."/>
            <person name="Yang H."/>
            <person name="Liu X."/>
            <person name="Wang J."/>
            <person name="Yin Y."/>
            <person name="Wang J."/>
        </authorList>
    </citation>
    <scope>NUCLEOTIDE SEQUENCE [LARGE SCALE GENOMIC DNA]</scope>
    <source>
        <strain evidence="8">05x7-T-G4-1.051#20</strain>
    </source>
</reference>
<dbReference type="InterPro" id="IPR018097">
    <property type="entry name" value="EGF_Ca-bd_CS"/>
</dbReference>
<dbReference type="InParanoid" id="K1QCW6"/>
<dbReference type="SUPFAM" id="SSF49899">
    <property type="entry name" value="Concanavalin A-like lectins/glucanases"/>
    <property type="match status" value="1"/>
</dbReference>
<dbReference type="PROSITE" id="PS00010">
    <property type="entry name" value="ASX_HYDROXYL"/>
    <property type="match status" value="2"/>
</dbReference>
<gene>
    <name evidence="8" type="ORF">CGI_10008689</name>
</gene>
<evidence type="ECO:0000256" key="7">
    <source>
        <dbReference type="PROSITE-ProRule" id="PRU00076"/>
    </source>
</evidence>
<dbReference type="SMART" id="SM00210">
    <property type="entry name" value="TSPN"/>
    <property type="match status" value="1"/>
</dbReference>
<dbReference type="Gene3D" id="2.10.25.10">
    <property type="entry name" value="Laminin"/>
    <property type="match status" value="2"/>
</dbReference>
<dbReference type="GO" id="GO:0016301">
    <property type="term" value="F:kinase activity"/>
    <property type="evidence" value="ECO:0007669"/>
    <property type="project" value="UniProtKB-KW"/>
</dbReference>
<evidence type="ECO:0000313" key="8">
    <source>
        <dbReference type="EMBL" id="EKC19366.1"/>
    </source>
</evidence>
<dbReference type="PROSITE" id="PS01186">
    <property type="entry name" value="EGF_2"/>
    <property type="match status" value="1"/>
</dbReference>
<keyword evidence="3" id="KW-0677">Repeat</keyword>
<evidence type="ECO:0000256" key="2">
    <source>
        <dbReference type="ARBA" id="ARBA00022729"/>
    </source>
</evidence>
<dbReference type="PANTHER" id="PTHR24042">
    <property type="entry name" value="NEL HOMOLOG"/>
    <property type="match status" value="1"/>
</dbReference>
<dbReference type="Gene3D" id="6.20.200.20">
    <property type="match status" value="1"/>
</dbReference>
<keyword evidence="5" id="KW-1015">Disulfide bond</keyword>
<evidence type="ECO:0000256" key="1">
    <source>
        <dbReference type="ARBA" id="ARBA00022536"/>
    </source>
</evidence>
<dbReference type="HOGENOM" id="CLU_006887_1_0_1"/>
<dbReference type="InterPro" id="IPR013320">
    <property type="entry name" value="ConA-like_dom_sf"/>
</dbReference>
<dbReference type="GO" id="GO:0008201">
    <property type="term" value="F:heparin binding"/>
    <property type="evidence" value="ECO:0007669"/>
    <property type="project" value="TreeGrafter"/>
</dbReference>
<keyword evidence="4" id="KW-0106">Calcium</keyword>
<dbReference type="PANTHER" id="PTHR24042:SF5">
    <property type="entry name" value="EGF-LIKE CALCIUM-BINDING DOMAIN-CONTAINING PROTEIN"/>
    <property type="match status" value="1"/>
</dbReference>
<dbReference type="InterPro" id="IPR049883">
    <property type="entry name" value="NOTCH1_EGF-like"/>
</dbReference>
<sequence>MMKNRCVYSKRDVLDLISNLRSRTGYTNITGQHNLTSAIYLQGSPEFTGASFLVFFYMLLPAGSFPSEWVPEVLDSSRYLAVTETMLNESLRILKDNSELTFLITMKQEKGNSGSLLAFSSEVLRFFEIESKGLEDELRIHYSHDQHHYISTFRYRLADDKWHKLAVTLSGNHVTLYVDCLKLYEKIIQTVDRVPPQSSNIQLFVGQQNRQHALFRGGLQDVQIVTQAHGHLLQCPETSQEADCPTCSHYKALQHQVKKLSSLNQNLSLKLQKAEERIKELEQCECHKGCIYNGMSKNEGEEWHPDHCTLCSCKNGTVDCKKEDCPPVKCDHPTFREGQCCPQCFTNCFTDGKYFKHGESFSPKVCVTCTCNDSNIECHRMDLEASCPNLNCPPEKRLHIEGECCPVCEGTNFCGLGNNCHSNATCINLTTRFACQCLPGYRGDGVHCEDVNECLTQGGKYGHYCNGQTVCENTVGSYLCKCPSGRIPEDPYNCTESGYDFANSAQARAWDRTLVVTFCSLFVGILWVSGIR</sequence>
<dbReference type="PROSITE" id="PS01208">
    <property type="entry name" value="VWFC_1"/>
    <property type="match status" value="1"/>
</dbReference>
<accession>K1QCW6</accession>
<dbReference type="SMART" id="SM00214">
    <property type="entry name" value="VWC"/>
    <property type="match status" value="2"/>
</dbReference>
<organism evidence="8">
    <name type="scientific">Magallana gigas</name>
    <name type="common">Pacific oyster</name>
    <name type="synonym">Crassostrea gigas</name>
    <dbReference type="NCBI Taxonomy" id="29159"/>
    <lineage>
        <taxon>Eukaryota</taxon>
        <taxon>Metazoa</taxon>
        <taxon>Spiralia</taxon>
        <taxon>Lophotrochozoa</taxon>
        <taxon>Mollusca</taxon>
        <taxon>Bivalvia</taxon>
        <taxon>Autobranchia</taxon>
        <taxon>Pteriomorphia</taxon>
        <taxon>Ostreida</taxon>
        <taxon>Ostreoidea</taxon>
        <taxon>Ostreidae</taxon>
        <taxon>Magallana</taxon>
    </lineage>
</organism>
<keyword evidence="1 7" id="KW-0245">EGF-like domain</keyword>
<dbReference type="SUPFAM" id="SSF57603">
    <property type="entry name" value="FnI-like domain"/>
    <property type="match status" value="2"/>
</dbReference>
<dbReference type="InterPro" id="IPR000742">
    <property type="entry name" value="EGF"/>
</dbReference>